<evidence type="ECO:0000313" key="2">
    <source>
        <dbReference type="EMBL" id="OKP15186.1"/>
    </source>
</evidence>
<sequence>MQQPSFDGVPALQPASPTHQPAAAGTLTTLAEHFLARRATHEFDNSCEEFDASELFRPIYRTGMPYVPPPLARVTYFPNAGVLIAREIACSTHARGGTSVVCGIGLVEDVAIIVKSDTYHDNIELLEKVLGRAEQWAKWHAARLVSDKFELIHFTNPSTNDTRTHIGNDIQSDIQTDIQTDIFDYAAQHHEGNDRMPVRCHDNTIRKPSGTAGYLGVWLDKQPNINKHRQKLLAQADRSLEALRR</sequence>
<accession>A0A1Q5URU4</accession>
<evidence type="ECO:0000313" key="3">
    <source>
        <dbReference type="Proteomes" id="UP000186955"/>
    </source>
</evidence>
<name>A0A1Q5URU4_9EURO</name>
<protein>
    <submittedName>
        <fullName evidence="2">Uncharacterized protein</fullName>
    </submittedName>
</protein>
<dbReference type="Proteomes" id="UP000186955">
    <property type="component" value="Unassembled WGS sequence"/>
</dbReference>
<reference evidence="2 3" key="1">
    <citation type="submission" date="2016-10" db="EMBL/GenBank/DDBJ databases">
        <title>Genome sequence of the ascomycete fungus Penicillium subrubescens.</title>
        <authorList>
            <person name="De Vries R.P."/>
            <person name="Peng M."/>
            <person name="Dilokpimol A."/>
            <person name="Hilden K."/>
            <person name="Makela M.R."/>
            <person name="Grigoriev I."/>
            <person name="Riley R."/>
            <person name="Granchi Z."/>
        </authorList>
    </citation>
    <scope>NUCLEOTIDE SEQUENCE [LARGE SCALE GENOMIC DNA]</scope>
    <source>
        <strain evidence="2 3">CBS 132785</strain>
    </source>
</reference>
<gene>
    <name evidence="2" type="ORF">PENSUB_1624</name>
</gene>
<dbReference type="STRING" id="1316194.A0A1Q5URU4"/>
<dbReference type="EMBL" id="MNBE01000018">
    <property type="protein sequence ID" value="OKP15186.1"/>
    <property type="molecule type" value="Genomic_DNA"/>
</dbReference>
<feature type="region of interest" description="Disordered" evidence="1">
    <location>
        <begin position="1"/>
        <end position="21"/>
    </location>
</feature>
<proteinExistence type="predicted"/>
<comment type="caution">
    <text evidence="2">The sequence shown here is derived from an EMBL/GenBank/DDBJ whole genome shotgun (WGS) entry which is preliminary data.</text>
</comment>
<organism evidence="2 3">
    <name type="scientific">Penicillium subrubescens</name>
    <dbReference type="NCBI Taxonomy" id="1316194"/>
    <lineage>
        <taxon>Eukaryota</taxon>
        <taxon>Fungi</taxon>
        <taxon>Dikarya</taxon>
        <taxon>Ascomycota</taxon>
        <taxon>Pezizomycotina</taxon>
        <taxon>Eurotiomycetes</taxon>
        <taxon>Eurotiomycetidae</taxon>
        <taxon>Eurotiales</taxon>
        <taxon>Aspergillaceae</taxon>
        <taxon>Penicillium</taxon>
    </lineage>
</organism>
<dbReference type="AlphaFoldDB" id="A0A1Q5URU4"/>
<evidence type="ECO:0000256" key="1">
    <source>
        <dbReference type="SAM" id="MobiDB-lite"/>
    </source>
</evidence>
<keyword evidence="3" id="KW-1185">Reference proteome</keyword>